<keyword evidence="3" id="KW-1185">Reference proteome</keyword>
<sequence length="148" mass="16664">MDVNAFRKWVGKESAPVKNEVEKGAIRKFAEAIGDPNPLYHDEAYALTTRHGRIVAPPTFCRTFDYGTIPGFSLKTDGLIHGEQQFEYFRPVYAGDVIYCSTKLADVYEKQGKLGKMIFLLYEQKGVDEAGETVFIARSNVIYRGQEG</sequence>
<dbReference type="CDD" id="cd03441">
    <property type="entry name" value="R_hydratase_like"/>
    <property type="match status" value="1"/>
</dbReference>
<name>A0A8I1AB07_THEIN</name>
<organism evidence="2 3">
    <name type="scientific">Thermoactinomyces intermedius</name>
    <dbReference type="NCBI Taxonomy" id="2024"/>
    <lineage>
        <taxon>Bacteria</taxon>
        <taxon>Bacillati</taxon>
        <taxon>Bacillota</taxon>
        <taxon>Bacilli</taxon>
        <taxon>Bacillales</taxon>
        <taxon>Thermoactinomycetaceae</taxon>
        <taxon>Thermoactinomyces</taxon>
    </lineage>
</organism>
<accession>A0A8I1AB07</accession>
<proteinExistence type="predicted"/>
<evidence type="ECO:0000313" key="3">
    <source>
        <dbReference type="Proteomes" id="UP000633619"/>
    </source>
</evidence>
<protein>
    <submittedName>
        <fullName evidence="2">MaoC family dehydratase N-terminal domain-containing protein</fullName>
    </submittedName>
</protein>
<dbReference type="PIRSF" id="PIRSF018072">
    <property type="entry name" value="UCP018072"/>
    <property type="match status" value="1"/>
</dbReference>
<comment type="caution">
    <text evidence="2">The sequence shown here is derived from an EMBL/GenBank/DDBJ whole genome shotgun (WGS) entry which is preliminary data.</text>
</comment>
<dbReference type="InterPro" id="IPR029069">
    <property type="entry name" value="HotDog_dom_sf"/>
</dbReference>
<feature type="domain" description="FAS1-like dehydratase" evidence="1">
    <location>
        <begin position="9"/>
        <end position="135"/>
    </location>
</feature>
<dbReference type="AlphaFoldDB" id="A0A8I1AB07"/>
<dbReference type="RefSeq" id="WP_181731887.1">
    <property type="nucleotide sequence ID" value="NZ_JACEIR010000004.1"/>
</dbReference>
<evidence type="ECO:0000259" key="1">
    <source>
        <dbReference type="Pfam" id="PF13452"/>
    </source>
</evidence>
<dbReference type="SUPFAM" id="SSF54637">
    <property type="entry name" value="Thioesterase/thiol ester dehydrase-isomerase"/>
    <property type="match status" value="1"/>
</dbReference>
<gene>
    <name evidence="2" type="ORF">I8U20_04780</name>
</gene>
<dbReference type="Pfam" id="PF13452">
    <property type="entry name" value="FAS1_DH_region"/>
    <property type="match status" value="1"/>
</dbReference>
<dbReference type="EMBL" id="JAECVW010000002">
    <property type="protein sequence ID" value="MBH8594641.1"/>
    <property type="molecule type" value="Genomic_DNA"/>
</dbReference>
<dbReference type="Gene3D" id="3.10.129.10">
    <property type="entry name" value="Hotdog Thioesterase"/>
    <property type="match status" value="1"/>
</dbReference>
<dbReference type="Proteomes" id="UP000633619">
    <property type="component" value="Unassembled WGS sequence"/>
</dbReference>
<dbReference type="InterPro" id="IPR039569">
    <property type="entry name" value="FAS1-like_DH_region"/>
</dbReference>
<evidence type="ECO:0000313" key="2">
    <source>
        <dbReference type="EMBL" id="MBH8594641.1"/>
    </source>
</evidence>
<dbReference type="InterPro" id="IPR016709">
    <property type="entry name" value="HadA-like"/>
</dbReference>
<reference evidence="2 3" key="1">
    <citation type="submission" date="2020-12" db="EMBL/GenBank/DDBJ databases">
        <title>WGS of Thermoactinomyces spp.</title>
        <authorList>
            <person name="Cheng K."/>
        </authorList>
    </citation>
    <scope>NUCLEOTIDE SEQUENCE [LARGE SCALE GENOMIC DNA]</scope>
    <source>
        <strain evidence="3">CICC 10671\DSM 43846</strain>
    </source>
</reference>